<protein>
    <submittedName>
        <fullName evidence="1">Uncharacterized protein</fullName>
    </submittedName>
</protein>
<evidence type="ECO:0000313" key="1">
    <source>
        <dbReference type="EMBL" id="CCC81490.1"/>
    </source>
</evidence>
<dbReference type="STRING" id="768679.TTX_0835"/>
<dbReference type="HOGENOM" id="CLU_2299498_0_0_2"/>
<organism evidence="1 2">
    <name type="scientific">Thermoproteus tenax (strain ATCC 35583 / DSM 2078 / JCM 9277 / NBRC 100435 / Kra 1)</name>
    <dbReference type="NCBI Taxonomy" id="768679"/>
    <lineage>
        <taxon>Archaea</taxon>
        <taxon>Thermoproteota</taxon>
        <taxon>Thermoprotei</taxon>
        <taxon>Thermoproteales</taxon>
        <taxon>Thermoproteaceae</taxon>
        <taxon>Thermoproteus</taxon>
    </lineage>
</organism>
<dbReference type="PATRIC" id="fig|768679.9.peg.844"/>
<dbReference type="KEGG" id="ttn:TTX_0835"/>
<name>G4RPJ5_THETK</name>
<dbReference type="AlphaFoldDB" id="G4RPJ5"/>
<gene>
    <name evidence="1" type="ordered locus">TTX_0835</name>
</gene>
<dbReference type="Proteomes" id="UP000002654">
    <property type="component" value="Chromosome"/>
</dbReference>
<sequence length="100" mass="11191">MDEALKARIDGLVKNMAAPIIDKINKGKKISNDEALIVSIYLILVRLDDIRGALEEIARGVQRLNELPPVLKQYNADTMAKLNEILEELKKMQSFGVEVS</sequence>
<dbReference type="OrthoDB" id="25644at2157"/>
<dbReference type="eggNOG" id="arCOG05470">
    <property type="taxonomic scope" value="Archaea"/>
</dbReference>
<evidence type="ECO:0000313" key="2">
    <source>
        <dbReference type="Proteomes" id="UP000002654"/>
    </source>
</evidence>
<proteinExistence type="predicted"/>
<dbReference type="EMBL" id="FN869859">
    <property type="protein sequence ID" value="CCC81490.1"/>
    <property type="molecule type" value="Genomic_DNA"/>
</dbReference>
<dbReference type="RefSeq" id="WP_014126746.1">
    <property type="nucleotide sequence ID" value="NC_016070.1"/>
</dbReference>
<dbReference type="PaxDb" id="768679-TTX_0835"/>
<dbReference type="GeneID" id="11261727"/>
<keyword evidence="2" id="KW-1185">Reference proteome</keyword>
<reference evidence="1 2" key="1">
    <citation type="journal article" date="2011" name="PLoS ONE">
        <title>The complete genome sequence of Thermoproteus tenax: a physiologically versatile member of the Crenarchaeota.</title>
        <authorList>
            <person name="Siebers B."/>
            <person name="Zaparty M."/>
            <person name="Raddatz G."/>
            <person name="Tjaden B."/>
            <person name="Albers S.V."/>
            <person name="Bell S.D."/>
            <person name="Blombach F."/>
            <person name="Kletzin A."/>
            <person name="Kyrpides N."/>
            <person name="Lanz C."/>
            <person name="Plagens A."/>
            <person name="Rampp M."/>
            <person name="Rosinus A."/>
            <person name="von Jan M."/>
            <person name="Makarova K.S."/>
            <person name="Klenk H.P."/>
            <person name="Schuster S.C."/>
            <person name="Hensel R."/>
        </authorList>
    </citation>
    <scope>NUCLEOTIDE SEQUENCE [LARGE SCALE GENOMIC DNA]</scope>
    <source>
        <strain evidence="2">ATCC 35583 / DSM 2078 / JCM 9277 / NBRC 100435 / Kra 1</strain>
    </source>
</reference>
<accession>G4RPJ5</accession>